<dbReference type="Proteomes" id="UP000013996">
    <property type="component" value="Unassembled WGS sequence"/>
</dbReference>
<sequence>MLPKILDENILPMISQARITDELGLVKEHLPIWMVDRLAKKRNISEDESSEMVVTILEVFSKMWVLSLKYQLTHVLGFFVTYVFNQYRNRFRKSDIPESGELYLQLWNYEVPANEEDPYEEKLGLLKEKLETLPALTALVLSLQYDLPMKQNTKQYLLWKLRENQLDADSFFREWEERRCEQREMIQRLSVMITRYTRKLYECNDHHRRSWYGKQKKIWMLRRSRALDRSFFSEREIAKTLGITRKAVRNLLSQGKHELRKVGKDLLHSA</sequence>
<dbReference type="OrthoDB" id="342347at2"/>
<comment type="caution">
    <text evidence="1">The sequence shown here is derived from an EMBL/GenBank/DDBJ whole genome shotgun (WGS) entry which is preliminary data.</text>
</comment>
<dbReference type="EMBL" id="AOGX02000029">
    <property type="protein sequence ID" value="EOQ87863.1"/>
    <property type="molecule type" value="Genomic_DNA"/>
</dbReference>
<proteinExistence type="predicted"/>
<protein>
    <submittedName>
        <fullName evidence="1">Uncharacterized protein</fullName>
    </submittedName>
</protein>
<dbReference type="SUPFAM" id="SSF88659">
    <property type="entry name" value="Sigma3 and sigma4 domains of RNA polymerase sigma factors"/>
    <property type="match status" value="1"/>
</dbReference>
<dbReference type="Gene3D" id="1.10.10.10">
    <property type="entry name" value="Winged helix-like DNA-binding domain superfamily/Winged helix DNA-binding domain"/>
    <property type="match status" value="1"/>
</dbReference>
<organism evidence="1 2">
    <name type="scientific">Leptospira yanagawae serovar Saopaulo str. Sao Paulo = ATCC 700523</name>
    <dbReference type="NCBI Taxonomy" id="1249483"/>
    <lineage>
        <taxon>Bacteria</taxon>
        <taxon>Pseudomonadati</taxon>
        <taxon>Spirochaetota</taxon>
        <taxon>Spirochaetia</taxon>
        <taxon>Leptospirales</taxon>
        <taxon>Leptospiraceae</taxon>
        <taxon>Leptospira</taxon>
    </lineage>
</organism>
<dbReference type="STRING" id="1249483.LEP1GSC202_2031"/>
<dbReference type="AlphaFoldDB" id="A0A5E8HAM8"/>
<dbReference type="InterPro" id="IPR013324">
    <property type="entry name" value="RNA_pol_sigma_r3/r4-like"/>
</dbReference>
<reference evidence="1 2" key="1">
    <citation type="submission" date="2013-04" db="EMBL/GenBank/DDBJ databases">
        <authorList>
            <person name="Harkins D.M."/>
            <person name="Durkin A.S."/>
            <person name="Brinkac L.M."/>
            <person name="Haft D.H."/>
            <person name="Selengut J.D."/>
            <person name="Sanka R."/>
            <person name="DePew J."/>
            <person name="Purushe J."/>
            <person name="Hartskeerl R.A."/>
            <person name="Ahmed A."/>
            <person name="van der Linden H."/>
            <person name="Goris M.G.A."/>
            <person name="Vinetz J.M."/>
            <person name="Sutton G.G."/>
            <person name="Nierman W.C."/>
            <person name="Fouts D.E."/>
        </authorList>
    </citation>
    <scope>NUCLEOTIDE SEQUENCE [LARGE SCALE GENOMIC DNA]</scope>
    <source>
        <strain evidence="1 2">Sao Paulo</strain>
    </source>
</reference>
<gene>
    <name evidence="1" type="ORF">LEP1GSC202_2031</name>
</gene>
<accession>A0A5E8HAM8</accession>
<evidence type="ECO:0000313" key="1">
    <source>
        <dbReference type="EMBL" id="EOQ87863.1"/>
    </source>
</evidence>
<evidence type="ECO:0000313" key="2">
    <source>
        <dbReference type="Proteomes" id="UP000013996"/>
    </source>
</evidence>
<name>A0A5E8HAM8_9LEPT</name>
<dbReference type="InterPro" id="IPR036388">
    <property type="entry name" value="WH-like_DNA-bd_sf"/>
</dbReference>
<dbReference type="RefSeq" id="WP_015678518.1">
    <property type="nucleotide sequence ID" value="NZ_AOGX02000029.1"/>
</dbReference>